<dbReference type="RefSeq" id="XP_050940246.1">
    <property type="nucleotide sequence ID" value="XM_051084289.1"/>
</dbReference>
<reference evidence="3" key="1">
    <citation type="submission" date="2025-08" db="UniProtKB">
        <authorList>
            <consortium name="RefSeq"/>
        </authorList>
    </citation>
    <scope>IDENTIFICATION</scope>
    <source>
        <tissue evidence="3">Stem</tissue>
    </source>
</reference>
<dbReference type="GeneID" id="103486229"/>
<dbReference type="Proteomes" id="UP001652600">
    <property type="component" value="Chromosome 4"/>
</dbReference>
<evidence type="ECO:0000313" key="2">
    <source>
        <dbReference type="Proteomes" id="UP001652600"/>
    </source>
</evidence>
<evidence type="ECO:0000256" key="1">
    <source>
        <dbReference type="SAM" id="Phobius"/>
    </source>
</evidence>
<accession>A0ABM3KRA0</accession>
<protein>
    <submittedName>
        <fullName evidence="3">Uncharacterized protein LOC103486229</fullName>
    </submittedName>
</protein>
<name>A0ABM3KRA0_CUCME</name>
<sequence>MAIGHRRSFKISVHAKICNLYIKLKATLKLPSGKFQRLLKLDKLLIEVDSKSESRVLVQRRRTLKSRMLSFVKKHLGRCRSKIPHSESKYQSWHVGHQIGVGFGYLVALKTQIGLANAVGSSFSSIIWVYLCVFVIWLQKCDPISTNSSCFRRILLRRRPQHRNDSLVNAIVYHTTGHIPKLIIINLQIFSHINVSLFSFPLTQLTLQYEFLEIG</sequence>
<keyword evidence="2" id="KW-1185">Reference proteome</keyword>
<keyword evidence="1" id="KW-1133">Transmembrane helix</keyword>
<gene>
    <name evidence="3" type="primary">LOC103486229</name>
</gene>
<keyword evidence="1" id="KW-0472">Membrane</keyword>
<keyword evidence="1" id="KW-0812">Transmembrane</keyword>
<evidence type="ECO:0000313" key="3">
    <source>
        <dbReference type="RefSeq" id="XP_050940246.1"/>
    </source>
</evidence>
<organism evidence="2 3">
    <name type="scientific">Cucumis melo</name>
    <name type="common">Muskmelon</name>
    <dbReference type="NCBI Taxonomy" id="3656"/>
    <lineage>
        <taxon>Eukaryota</taxon>
        <taxon>Viridiplantae</taxon>
        <taxon>Streptophyta</taxon>
        <taxon>Embryophyta</taxon>
        <taxon>Tracheophyta</taxon>
        <taxon>Spermatophyta</taxon>
        <taxon>Magnoliopsida</taxon>
        <taxon>eudicotyledons</taxon>
        <taxon>Gunneridae</taxon>
        <taxon>Pentapetalae</taxon>
        <taxon>rosids</taxon>
        <taxon>fabids</taxon>
        <taxon>Cucurbitales</taxon>
        <taxon>Cucurbitaceae</taxon>
        <taxon>Benincaseae</taxon>
        <taxon>Cucumis</taxon>
    </lineage>
</organism>
<proteinExistence type="predicted"/>
<feature type="transmembrane region" description="Helical" evidence="1">
    <location>
        <begin position="115"/>
        <end position="138"/>
    </location>
</feature>